<dbReference type="Proteomes" id="UP000236161">
    <property type="component" value="Unassembled WGS sequence"/>
</dbReference>
<organism evidence="1 2">
    <name type="scientific">Apostasia shenzhenica</name>
    <dbReference type="NCBI Taxonomy" id="1088818"/>
    <lineage>
        <taxon>Eukaryota</taxon>
        <taxon>Viridiplantae</taxon>
        <taxon>Streptophyta</taxon>
        <taxon>Embryophyta</taxon>
        <taxon>Tracheophyta</taxon>
        <taxon>Spermatophyta</taxon>
        <taxon>Magnoliopsida</taxon>
        <taxon>Liliopsida</taxon>
        <taxon>Asparagales</taxon>
        <taxon>Orchidaceae</taxon>
        <taxon>Apostasioideae</taxon>
        <taxon>Apostasia</taxon>
    </lineage>
</organism>
<evidence type="ECO:0000313" key="2">
    <source>
        <dbReference type="Proteomes" id="UP000236161"/>
    </source>
</evidence>
<reference evidence="1 2" key="1">
    <citation type="journal article" date="2017" name="Nature">
        <title>The Apostasia genome and the evolution of orchids.</title>
        <authorList>
            <person name="Zhang G.Q."/>
            <person name="Liu K.W."/>
            <person name="Li Z."/>
            <person name="Lohaus R."/>
            <person name="Hsiao Y.Y."/>
            <person name="Niu S.C."/>
            <person name="Wang J.Y."/>
            <person name="Lin Y.C."/>
            <person name="Xu Q."/>
            <person name="Chen L.J."/>
            <person name="Yoshida K."/>
            <person name="Fujiwara S."/>
            <person name="Wang Z.W."/>
            <person name="Zhang Y.Q."/>
            <person name="Mitsuda N."/>
            <person name="Wang M."/>
            <person name="Liu G.H."/>
            <person name="Pecoraro L."/>
            <person name="Huang H.X."/>
            <person name="Xiao X.J."/>
            <person name="Lin M."/>
            <person name="Wu X.Y."/>
            <person name="Wu W.L."/>
            <person name="Chen Y.Y."/>
            <person name="Chang S.B."/>
            <person name="Sakamoto S."/>
            <person name="Ohme-Takagi M."/>
            <person name="Yagi M."/>
            <person name="Zeng S.J."/>
            <person name="Shen C.Y."/>
            <person name="Yeh C.M."/>
            <person name="Luo Y.B."/>
            <person name="Tsai W.C."/>
            <person name="Van de Peer Y."/>
            <person name="Liu Z.J."/>
        </authorList>
    </citation>
    <scope>NUCLEOTIDE SEQUENCE [LARGE SCALE GENOMIC DNA]</scope>
    <source>
        <strain evidence="2">cv. Shenzhen</strain>
        <tissue evidence="1">Stem</tissue>
    </source>
</reference>
<dbReference type="OrthoDB" id="445564at2759"/>
<protein>
    <submittedName>
        <fullName evidence="1">Serine/threonine-protein phosphatase 7</fullName>
    </submittedName>
</protein>
<keyword evidence="2" id="KW-1185">Reference proteome</keyword>
<dbReference type="EMBL" id="KZ451932">
    <property type="protein sequence ID" value="PKA61168.1"/>
    <property type="molecule type" value="Genomic_DNA"/>
</dbReference>
<dbReference type="AlphaFoldDB" id="A0A2I0B048"/>
<name>A0A2I0B048_9ASPA</name>
<evidence type="ECO:0000313" key="1">
    <source>
        <dbReference type="EMBL" id="PKA61168.1"/>
    </source>
</evidence>
<sequence>MGDGSLTRRWIEDLTAAITWSSRNLPPSDLPSALPVEVVQLLDTEGFPCTTCLPTVHPSLASIQISVKSRRFSLYDIPFDRASFLSLYPNLYKVEIEFMHAK</sequence>
<proteinExistence type="predicted"/>
<accession>A0A2I0B048</accession>
<gene>
    <name evidence="1" type="primary">PP7</name>
    <name evidence="1" type="ORF">AXF42_Ash006064</name>
</gene>